<keyword evidence="4" id="KW-1185">Reference proteome</keyword>
<sequence>MSSLLNFSGERCDAVTGHYLLGNGHRAFNPVLMRFNGPDKLSPFSRGGSNSYANCQGDPVNFTDPTGQWIAPLVVGINVVGLVSGTAGLACAGLSVVGMKTASSPLSAAFGRKAVYWGAAAAVTGFISGVVGTARASMNASDPDNSAQNPLLIVMAALSVLSMIPTVVSVGYAFRAHKVNRAAALQKAFSGPKPAVYKNPKALQPSAPPDPVVPSTPASSPTSTRRASNSLAHDHVSRTSADPSSIDEINKNIRL</sequence>
<feature type="transmembrane region" description="Helical" evidence="2">
    <location>
        <begin position="151"/>
        <end position="174"/>
    </location>
</feature>
<evidence type="ECO:0000313" key="4">
    <source>
        <dbReference type="Proteomes" id="UP001299876"/>
    </source>
</evidence>
<protein>
    <submittedName>
        <fullName evidence="3">RHS repeat-associated core domain-containing protein</fullName>
    </submittedName>
</protein>
<dbReference type="Proteomes" id="UP001299876">
    <property type="component" value="Unassembled WGS sequence"/>
</dbReference>
<feature type="compositionally biased region" description="Low complexity" evidence="1">
    <location>
        <begin position="215"/>
        <end position="230"/>
    </location>
</feature>
<dbReference type="InterPro" id="IPR022385">
    <property type="entry name" value="Rhs_assc_core"/>
</dbReference>
<evidence type="ECO:0000256" key="1">
    <source>
        <dbReference type="SAM" id="MobiDB-lite"/>
    </source>
</evidence>
<accession>A0ABT0F318</accession>
<evidence type="ECO:0000313" key="3">
    <source>
        <dbReference type="EMBL" id="MCK1792393.1"/>
    </source>
</evidence>
<keyword evidence="2" id="KW-1133">Transmembrane helix</keyword>
<feature type="transmembrane region" description="Helical" evidence="2">
    <location>
        <begin position="69"/>
        <end position="94"/>
    </location>
</feature>
<feature type="region of interest" description="Disordered" evidence="1">
    <location>
        <begin position="196"/>
        <end position="255"/>
    </location>
</feature>
<organism evidence="3 4">
    <name type="scientific">Pseudomonas violetae</name>
    <dbReference type="NCBI Taxonomy" id="2915813"/>
    <lineage>
        <taxon>Bacteria</taxon>
        <taxon>Pseudomonadati</taxon>
        <taxon>Pseudomonadota</taxon>
        <taxon>Gammaproteobacteria</taxon>
        <taxon>Pseudomonadales</taxon>
        <taxon>Pseudomonadaceae</taxon>
        <taxon>Pseudomonas</taxon>
    </lineage>
</organism>
<feature type="transmembrane region" description="Helical" evidence="2">
    <location>
        <begin position="114"/>
        <end position="131"/>
    </location>
</feature>
<dbReference type="RefSeq" id="WP_247292632.1">
    <property type="nucleotide sequence ID" value="NZ_JAKNRW010000019.1"/>
</dbReference>
<gene>
    <name evidence="3" type="ORF">L9059_19855</name>
</gene>
<comment type="caution">
    <text evidence="3">The sequence shown here is derived from an EMBL/GenBank/DDBJ whole genome shotgun (WGS) entry which is preliminary data.</text>
</comment>
<keyword evidence="2" id="KW-0812">Transmembrane</keyword>
<keyword evidence="2" id="KW-0472">Membrane</keyword>
<dbReference type="EMBL" id="JAKNRW010000019">
    <property type="protein sequence ID" value="MCK1792393.1"/>
    <property type="molecule type" value="Genomic_DNA"/>
</dbReference>
<evidence type="ECO:0000256" key="2">
    <source>
        <dbReference type="SAM" id="Phobius"/>
    </source>
</evidence>
<reference evidence="3 4" key="1">
    <citation type="submission" date="2022-02" db="EMBL/GenBank/DDBJ databases">
        <title>Comparative genomics of the first Antarctic Pseudomonas spp. capable of biotransforming 2,4,6-Trinitrotoluene.</title>
        <authorList>
            <person name="Cabrera M.A."/>
            <person name="Marquez S.L."/>
            <person name="Perez-Donoso J.M."/>
        </authorList>
    </citation>
    <scope>NUCLEOTIDE SEQUENCE [LARGE SCALE GENOMIC DNA]</scope>
    <source>
        <strain evidence="3 4">TNT19</strain>
    </source>
</reference>
<name>A0ABT0F318_9PSED</name>
<proteinExistence type="predicted"/>
<dbReference type="Gene3D" id="2.180.10.10">
    <property type="entry name" value="RHS repeat-associated core"/>
    <property type="match status" value="1"/>
</dbReference>
<dbReference type="NCBIfam" id="TIGR03696">
    <property type="entry name" value="Rhs_assc_core"/>
    <property type="match status" value="1"/>
</dbReference>